<dbReference type="OrthoDB" id="5423146at2"/>
<evidence type="ECO:0000313" key="3">
    <source>
        <dbReference type="Proteomes" id="UP000183994"/>
    </source>
</evidence>
<dbReference type="InterPro" id="IPR055074">
    <property type="entry name" value="NOMO1-3_2nd"/>
</dbReference>
<organism evidence="2 3">
    <name type="scientific">Desulfatibacillum alkenivorans DSM 16219</name>
    <dbReference type="NCBI Taxonomy" id="1121393"/>
    <lineage>
        <taxon>Bacteria</taxon>
        <taxon>Pseudomonadati</taxon>
        <taxon>Thermodesulfobacteriota</taxon>
        <taxon>Desulfobacteria</taxon>
        <taxon>Desulfobacterales</taxon>
        <taxon>Desulfatibacillaceae</taxon>
        <taxon>Desulfatibacillum</taxon>
    </lineage>
</organism>
<evidence type="ECO:0000259" key="1">
    <source>
        <dbReference type="PROSITE" id="PS50093"/>
    </source>
</evidence>
<dbReference type="InterPro" id="IPR010620">
    <property type="entry name" value="SBBP_repeat"/>
</dbReference>
<dbReference type="Pfam" id="PF06739">
    <property type="entry name" value="SBBP"/>
    <property type="match status" value="1"/>
</dbReference>
<dbReference type="Proteomes" id="UP000183994">
    <property type="component" value="Unassembled WGS sequence"/>
</dbReference>
<dbReference type="SUPFAM" id="SSF49452">
    <property type="entry name" value="Starch-binding domain-like"/>
    <property type="match status" value="2"/>
</dbReference>
<dbReference type="SUPFAM" id="SSF49464">
    <property type="entry name" value="Carboxypeptidase regulatory domain-like"/>
    <property type="match status" value="1"/>
</dbReference>
<dbReference type="EMBL" id="FQZU01000056">
    <property type="protein sequence ID" value="SHL27523.1"/>
    <property type="molecule type" value="Genomic_DNA"/>
</dbReference>
<dbReference type="InterPro" id="IPR008969">
    <property type="entry name" value="CarboxyPept-like_regulatory"/>
</dbReference>
<dbReference type="RefSeq" id="WP_073478915.1">
    <property type="nucleotide sequence ID" value="NZ_FQZU01000056.1"/>
</dbReference>
<dbReference type="InterPro" id="IPR035986">
    <property type="entry name" value="PKD_dom_sf"/>
</dbReference>
<reference evidence="3" key="1">
    <citation type="submission" date="2016-11" db="EMBL/GenBank/DDBJ databases">
        <authorList>
            <person name="Varghese N."/>
            <person name="Submissions S."/>
        </authorList>
    </citation>
    <scope>NUCLEOTIDE SEQUENCE [LARGE SCALE GENOMIC DNA]</scope>
    <source>
        <strain evidence="3">DSM 16219</strain>
    </source>
</reference>
<dbReference type="Gene3D" id="2.80.10.50">
    <property type="match status" value="1"/>
</dbReference>
<evidence type="ECO:0000313" key="2">
    <source>
        <dbReference type="EMBL" id="SHL27523.1"/>
    </source>
</evidence>
<dbReference type="STRING" id="1121393.SAMN02745216_04937"/>
<dbReference type="Gene3D" id="2.60.40.10">
    <property type="entry name" value="Immunoglobulins"/>
    <property type="match status" value="1"/>
</dbReference>
<dbReference type="InterPro" id="IPR044060">
    <property type="entry name" value="Bacterial_rp_domain"/>
</dbReference>
<dbReference type="InterPro" id="IPR013783">
    <property type="entry name" value="Ig-like_fold"/>
</dbReference>
<protein>
    <submittedName>
        <fullName evidence="2">Beta-propeller repeat-containing protein</fullName>
    </submittedName>
</protein>
<name>A0A1M6ZAX1_9BACT</name>
<dbReference type="Pfam" id="PF18911">
    <property type="entry name" value="PKD_4"/>
    <property type="match status" value="1"/>
</dbReference>
<keyword evidence="3" id="KW-1185">Reference proteome</keyword>
<dbReference type="Pfam" id="PF22904">
    <property type="entry name" value="NOMO1-like_2nd"/>
    <property type="match status" value="1"/>
</dbReference>
<accession>A0A1M6ZAX1</accession>
<dbReference type="SUPFAM" id="SSF49299">
    <property type="entry name" value="PKD domain"/>
    <property type="match status" value="1"/>
</dbReference>
<dbReference type="PANTHER" id="PTHR35580:SF1">
    <property type="entry name" value="PHYTASE-LIKE DOMAIN-CONTAINING PROTEIN"/>
    <property type="match status" value="1"/>
</dbReference>
<dbReference type="InterPro" id="IPR052918">
    <property type="entry name" value="Motility_Chemotaxis_Reg"/>
</dbReference>
<dbReference type="GO" id="GO:0030246">
    <property type="term" value="F:carbohydrate binding"/>
    <property type="evidence" value="ECO:0007669"/>
    <property type="project" value="InterPro"/>
</dbReference>
<dbReference type="InterPro" id="IPR022409">
    <property type="entry name" value="PKD/Chitinase_dom"/>
</dbReference>
<dbReference type="CDD" id="cd00146">
    <property type="entry name" value="PKD"/>
    <property type="match status" value="1"/>
</dbReference>
<gene>
    <name evidence="2" type="ORF">SAMN02745216_04937</name>
</gene>
<sequence length="2027" mass="216645">MESTFSQRRNPAHNRFPVRLILVLTTLIQGILWAGLSPGQTLAAQVWTEWVHVETHGDFPYKEGLYDIWGSGPNDIYAVGGYHQESGSDCCSDGYDLDYQHAAIWHYDGSSWSLALDKNDGEWVQVGGAQKFRHYDAYFKQIWGSGPDDVYALSVGRLWHYDGNAWSVSLAEVRGEYIGIGGLAGGDFFMADLMSHKFHHYDGSSWNEDDLPFFSPGSHWVSSSIGAPVWASGLDDIYLAYSQEEYMDDGLYHYNGSSWGMTTPLDVYSYGVWGAASDDVFVVGDAKGSNTVTICHFDGSSWSSDITGFRNYSCSLHDIWGFSGNDVYAVGEDLILHYDGDSWESMTLPWTPAGGQTDESRIKRIWGSPDGSAVYALTNKAILRLSLEPTPDHYSLSAISSPQKTDQSFSVAIYAEDASDQLMDEYSGDVTMSASGGGIANQTVSLVNGQAAVSLTATQEAQGVQITVSGNGATGTSNSFDVQAPIPVVAAFSASETQGEAPFTVNFQDESQGALIQWQWSFGDGGTSSSQNPSHTYSSQGVYSVTLSVSDGEGQSDSLTKTDYIYVGIPLFGIQGQAIFNDSGLSGVTISLNDGRTQTTDESGAYQFTQVMEGDYTVTPSKQDMQFSPSSRSVHVEAGAVTGVDFTARTTSYYPLEISAAGHHGLARPVYYPGGSSGPGVINLSGTVVSLVSGQPLANAEVYIPGDYPLLYTDAQGNFSIQLDGEGSDPNETMDVNMTFRLPPELTLHSDACTEGDGDEILLPYLTQDFTPANEIPSSLTIQGRAEFPGVGPIPYSTLHVDGPGVSQTLQTLQDGGYQIQIALNGSGQEAQLDYDFEYGCDPTIVEALPDDGLFHDDSAVIPMHADLPALIRVQFGESVPAGETVVFYGPESGPGRLATGDGGFERSLTVTTDAQGIASAYFHATPIVEYTNGAVSLPHAATIRAVHSASGAEVDATVSVGLGVCLNGVDSVEGQSYSFAPETPFGLFVKVGSAFYPDFDLQRYAQNGQNEVWNGKSVGMQLTTQWLNRTDGGDDITYMGACAFLATSETQVLTALEQPTFDAAHNFPAIIMGQDGAHFYRLYLNNILLGTDLSKNESIHEPMLRRQTIIGLSADSETSIYQDLVCSLNATTVTQHWMLNVAKEVPVYGKSANYFLTVCGLLCDFDKGDYVKAISDLVGFVCGETIDHFNEDLVFAGLGDREKKVVAFGSKAKGWVDYLNDKYKIYQIVYPPPNPNTKSPGIASPYTVDAEAAGFAAQEAMDAMAPLLQEYFQAYELTDYQAVTFWGCADVTLTGGDGAVITATEEFSIQIPQTAYLFYEGDESGGVGVAIMPIDGNYTLSFKPVAPLSRLNVIRGDDSDNFYVHSYTGSAQSVSWHSADNTLYIDLDGDGQTDQTSGGEQTGYGDVDVLPLGEIQGTIRTADGAGAGGIPVNLIRNGAFYTQAVTQSNGSYEFHYVPHGTHVLQPVHDLRTFSPITRTVTVDETLAAGLDFLASEAVVPPDLAVTITGNGSVACESLNCAANCSWEFQQEESVLLIPTAEPGWRFAGWSGACQGLEDCVLTMTEHTEVQALFSPEWWSLFGTNANDIVTGVACDAQGRVYVAGHTKGDGPSQANAGSYDVFLAQHDAQGNRNWMTLMGGEGGDYASDVHVTAQGAVIVAGRTFGVLPGNNYEGQGDMFAASFDANGNLSWVRTYGSAERDIANSVASDPDGNIYIAGYTKGSLNGQPYYGAEDMALIKINGAGAVLWTRLLGTAGGSEIANGAAANAQGVILAGQSYTGVYEPIVARYFSNGAASWHQSFGSAADDRALDVVLDDSGSVYVGGVTNGDLFGEENAGGNDGFISCFNSSGIQQWASLIGTSANDEINYLDIGSLGIYAGGKTQGRFDDCENQGGVDLLAASVDFSGEQRWIKMLGSTMNDAPGGIAVNSDNKVFVSGYTYEALPGTVFQGGSDYPIWMIGEDSNLWIGKDVNGDGQGDVYDVMTMMKVLAGLHPELHPDGDLLRTEKIDAERALYLLKLLNEGDAP</sequence>
<dbReference type="SUPFAM" id="SSF101898">
    <property type="entry name" value="NHL repeat"/>
    <property type="match status" value="1"/>
</dbReference>
<dbReference type="Pfam" id="PF18998">
    <property type="entry name" value="Flg_new_2"/>
    <property type="match status" value="1"/>
</dbReference>
<feature type="domain" description="PKD" evidence="1">
    <location>
        <begin position="488"/>
        <end position="567"/>
    </location>
</feature>
<dbReference type="PANTHER" id="PTHR35580">
    <property type="entry name" value="CELL SURFACE GLYCOPROTEIN (S-LAYER PROTEIN)-LIKE PROTEIN"/>
    <property type="match status" value="1"/>
</dbReference>
<dbReference type="Gene3D" id="2.60.40.1120">
    <property type="entry name" value="Carboxypeptidase-like, regulatory domain"/>
    <property type="match status" value="1"/>
</dbReference>
<proteinExistence type="predicted"/>
<dbReference type="PROSITE" id="PS50093">
    <property type="entry name" value="PKD"/>
    <property type="match status" value="1"/>
</dbReference>
<dbReference type="FunFam" id="2.60.40.10:FF:000270">
    <property type="entry name" value="Cell surface protein"/>
    <property type="match status" value="1"/>
</dbReference>
<dbReference type="InterPro" id="IPR013784">
    <property type="entry name" value="Carb-bd-like_fold"/>
</dbReference>
<dbReference type="InterPro" id="IPR000601">
    <property type="entry name" value="PKD_dom"/>
</dbReference>
<dbReference type="SMART" id="SM00089">
    <property type="entry name" value="PKD"/>
    <property type="match status" value="1"/>
</dbReference>